<evidence type="ECO:0000313" key="4">
    <source>
        <dbReference type="EMBL" id="UPM44953.1"/>
    </source>
</evidence>
<dbReference type="GeneID" id="71929981"/>
<dbReference type="Proteomes" id="UP000831768">
    <property type="component" value="Plasmid unnamed3"/>
</dbReference>
<sequence length="226" mass="25175">MPAIRMAVTPPVEYLTELPVDSSTASVHILALCDLDDRARGILEIRPPDDELQSVVRFLTSREAIVSAEVLYADADIGLIQYTTREEPTVYFAALEAGATPVFPVEIRNGQLLIEGFMAYDRLSRFEEALEQTDALCDIRLIKQPPNMDALKHSPNVDDLLTARQQQFILEAVKWGYYDTPRHCTLTELAESLNVTKGAASGLLHRAEEQIVKEFVENLSGTSVEI</sequence>
<keyword evidence="1" id="KW-0805">Transcription regulation</keyword>
<protein>
    <submittedName>
        <fullName evidence="4">Helix-turn-helix domain-containing protein</fullName>
    </submittedName>
</protein>
<dbReference type="AlphaFoldDB" id="A0A8U0AAI7"/>
<geneLocation type="plasmid" evidence="4 5">
    <name>unnamed3</name>
</geneLocation>
<dbReference type="Pfam" id="PF04967">
    <property type="entry name" value="HTH_10"/>
    <property type="match status" value="1"/>
</dbReference>
<proteinExistence type="predicted"/>
<evidence type="ECO:0000259" key="3">
    <source>
        <dbReference type="Pfam" id="PF04967"/>
    </source>
</evidence>
<dbReference type="RefSeq" id="WP_247995607.1">
    <property type="nucleotide sequence ID" value="NZ_CP096022.1"/>
</dbReference>
<evidence type="ECO:0000256" key="1">
    <source>
        <dbReference type="ARBA" id="ARBA00023015"/>
    </source>
</evidence>
<keyword evidence="4" id="KW-0614">Plasmid</keyword>
<reference evidence="4" key="1">
    <citation type="submission" date="2022-04" db="EMBL/GenBank/DDBJ databases">
        <title>Halocatena sp. nov., isolated from a salt lake.</title>
        <authorList>
            <person name="Cui H.-L."/>
        </authorList>
    </citation>
    <scope>NUCLEOTIDE SEQUENCE</scope>
    <source>
        <strain evidence="4">AD-1</strain>
        <plasmid evidence="4">unnamed3</plasmid>
    </source>
</reference>
<keyword evidence="5" id="KW-1185">Reference proteome</keyword>
<dbReference type="PANTHER" id="PTHR34236">
    <property type="entry name" value="DIMETHYL SULFOXIDE REDUCTASE TRANSCRIPTIONAL ACTIVATOR"/>
    <property type="match status" value="1"/>
</dbReference>
<evidence type="ECO:0000313" key="5">
    <source>
        <dbReference type="Proteomes" id="UP000831768"/>
    </source>
</evidence>
<accession>A0A8U0AAI7</accession>
<gene>
    <name evidence="4" type="ORF">MW046_18000</name>
</gene>
<evidence type="ECO:0000256" key="2">
    <source>
        <dbReference type="ARBA" id="ARBA00023163"/>
    </source>
</evidence>
<dbReference type="KEGG" id="haad:MW046_18000"/>
<dbReference type="InterPro" id="IPR007050">
    <property type="entry name" value="HTH_bacterioopsin"/>
</dbReference>
<dbReference type="EMBL" id="CP096022">
    <property type="protein sequence ID" value="UPM44953.1"/>
    <property type="molecule type" value="Genomic_DNA"/>
</dbReference>
<organism evidence="4 5">
    <name type="scientific">Halocatena salina</name>
    <dbReference type="NCBI Taxonomy" id="2934340"/>
    <lineage>
        <taxon>Archaea</taxon>
        <taxon>Methanobacteriati</taxon>
        <taxon>Methanobacteriota</taxon>
        <taxon>Stenosarchaea group</taxon>
        <taxon>Halobacteria</taxon>
        <taxon>Halobacteriales</taxon>
        <taxon>Natronomonadaceae</taxon>
        <taxon>Halocatena</taxon>
    </lineage>
</organism>
<keyword evidence="2" id="KW-0804">Transcription</keyword>
<dbReference type="PANTHER" id="PTHR34236:SF1">
    <property type="entry name" value="DIMETHYL SULFOXIDE REDUCTASE TRANSCRIPTIONAL ACTIVATOR"/>
    <property type="match status" value="1"/>
</dbReference>
<feature type="domain" description="HTH bat-type" evidence="3">
    <location>
        <begin position="161"/>
        <end position="213"/>
    </location>
</feature>
<name>A0A8U0AAI7_9EURY</name>